<accession>A0A1I8FMK1</accession>
<name>A0A1I8FMK1_9PLAT</name>
<dbReference type="AlphaFoldDB" id="A0A1I8FMK1"/>
<dbReference type="Proteomes" id="UP000095280">
    <property type="component" value="Unplaced"/>
</dbReference>
<reference evidence="3" key="1">
    <citation type="submission" date="2016-11" db="UniProtKB">
        <authorList>
            <consortium name="WormBaseParasite"/>
        </authorList>
    </citation>
    <scope>IDENTIFICATION</scope>
</reference>
<protein>
    <submittedName>
        <fullName evidence="3">Clade I nitrous oxide reductase</fullName>
    </submittedName>
</protein>
<proteinExistence type="predicted"/>
<feature type="region of interest" description="Disordered" evidence="1">
    <location>
        <begin position="1"/>
        <end position="33"/>
    </location>
</feature>
<feature type="compositionally biased region" description="Polar residues" evidence="1">
    <location>
        <begin position="1"/>
        <end position="18"/>
    </location>
</feature>
<keyword evidence="2" id="KW-1185">Reference proteome</keyword>
<evidence type="ECO:0000256" key="1">
    <source>
        <dbReference type="SAM" id="MobiDB-lite"/>
    </source>
</evidence>
<evidence type="ECO:0000313" key="3">
    <source>
        <dbReference type="WBParaSite" id="maker-unitig_40462-snap-gene-0.3-mRNA-1"/>
    </source>
</evidence>
<dbReference type="WBParaSite" id="maker-unitig_40462-snap-gene-0.3-mRNA-1">
    <property type="protein sequence ID" value="maker-unitig_40462-snap-gene-0.3-mRNA-1"/>
    <property type="gene ID" value="maker-unitig_40462-snap-gene-0.3"/>
</dbReference>
<evidence type="ECO:0000313" key="2">
    <source>
        <dbReference type="Proteomes" id="UP000095280"/>
    </source>
</evidence>
<sequence>IPEKQSGQSAKPGQQSGASRARPEELRHRRRLPRRQLAHAQMCGQNLRQVEVASASQLNGLALRCRWPALQEVETFRNV</sequence>
<organism evidence="2 3">
    <name type="scientific">Macrostomum lignano</name>
    <dbReference type="NCBI Taxonomy" id="282301"/>
    <lineage>
        <taxon>Eukaryota</taxon>
        <taxon>Metazoa</taxon>
        <taxon>Spiralia</taxon>
        <taxon>Lophotrochozoa</taxon>
        <taxon>Platyhelminthes</taxon>
        <taxon>Rhabditophora</taxon>
        <taxon>Macrostomorpha</taxon>
        <taxon>Macrostomida</taxon>
        <taxon>Macrostomidae</taxon>
        <taxon>Macrostomum</taxon>
    </lineage>
</organism>